<evidence type="ECO:0000313" key="11">
    <source>
        <dbReference type="EMBL" id="PAU82339.1"/>
    </source>
</evidence>
<dbReference type="InterPro" id="IPR005860">
    <property type="entry name" value="CobD"/>
</dbReference>
<evidence type="ECO:0000256" key="5">
    <source>
        <dbReference type="ARBA" id="ARBA00022573"/>
    </source>
</evidence>
<dbReference type="GO" id="GO:0030170">
    <property type="term" value="F:pyridoxal phosphate binding"/>
    <property type="evidence" value="ECO:0007669"/>
    <property type="project" value="InterPro"/>
</dbReference>
<evidence type="ECO:0000256" key="8">
    <source>
        <dbReference type="ARBA" id="ARBA00029996"/>
    </source>
</evidence>
<dbReference type="UniPathway" id="UPA00148"/>
<keyword evidence="5" id="KW-0169">Cobalamin biosynthesis</keyword>
<keyword evidence="7" id="KW-0456">Lyase</keyword>
<dbReference type="Gene3D" id="3.40.640.10">
    <property type="entry name" value="Type I PLP-dependent aspartate aminotransferase-like (Major domain)"/>
    <property type="match status" value="1"/>
</dbReference>
<protein>
    <recommendedName>
        <fullName evidence="4">threonine-phosphate decarboxylase</fullName>
        <ecNumber evidence="4">4.1.1.81</ecNumber>
    </recommendedName>
    <alternativeName>
        <fullName evidence="8">L-threonine-O-3-phosphate decarboxylase</fullName>
    </alternativeName>
</protein>
<accession>A0A2A2FCJ5</accession>
<sequence>MVATHGGRLNQAARDWGIPLEQWLDLSTGINPRPWPVPELPVEVWQRLPEDDDGLPALARRWAGAPASAGCLPVAGTQAAIQALPRLRRPGRIGVPEPAYVEHAEGWRAAGHEVVPFSAFPSDEALAGLDALVWINPNNPTGETVTANRLLASHKRLVAHGGWLVVDEAFIDAEPAQTLVPETGREGLVVYRSLGKFFGLAGLRAGLVFGPGALCDQLGDMLGPWSVSHPARYLMQRALADTGWQKAAAERLRADSDRLAGMLRAAGLAPQGGTPLFMYCPHDNARRVADALAEQAVLVRVFESPPALRFGLPGPEAEWQHLENALAAMPGSQGGYR</sequence>
<dbReference type="PROSITE" id="PS00105">
    <property type="entry name" value="AA_TRANSFER_CLASS_1"/>
    <property type="match status" value="1"/>
</dbReference>
<evidence type="ECO:0000256" key="3">
    <source>
        <dbReference type="ARBA" id="ARBA00004953"/>
    </source>
</evidence>
<dbReference type="PANTHER" id="PTHR42885:SF1">
    <property type="entry name" value="THREONINE-PHOSPHATE DECARBOXYLASE"/>
    <property type="match status" value="1"/>
</dbReference>
<comment type="catalytic activity">
    <reaction evidence="9">
        <text>O-phospho-L-threonine + H(+) = (R)-1-aminopropan-2-yl phosphate + CO2</text>
        <dbReference type="Rhea" id="RHEA:11492"/>
        <dbReference type="ChEBI" id="CHEBI:15378"/>
        <dbReference type="ChEBI" id="CHEBI:16526"/>
        <dbReference type="ChEBI" id="CHEBI:58563"/>
        <dbReference type="ChEBI" id="CHEBI:58675"/>
        <dbReference type="EC" id="4.1.1.81"/>
    </reaction>
</comment>
<dbReference type="PANTHER" id="PTHR42885">
    <property type="entry name" value="HISTIDINOL-PHOSPHATE AMINOTRANSFERASE-RELATED"/>
    <property type="match status" value="1"/>
</dbReference>
<name>A0A2A2FCJ5_9GAMM</name>
<comment type="function">
    <text evidence="2">Decarboxylates L-threonine-O-3-phosphate to yield (R)-1-amino-2-propanol O-2-phosphate, the precursor for the linkage between the nucleotide loop and the corrin ring in cobalamin.</text>
</comment>
<organism evidence="11 12">
    <name type="scientific">Halovibrio salipaludis</name>
    <dbReference type="NCBI Taxonomy" id="2032626"/>
    <lineage>
        <taxon>Bacteria</taxon>
        <taxon>Pseudomonadati</taxon>
        <taxon>Pseudomonadota</taxon>
        <taxon>Gammaproteobacteria</taxon>
        <taxon>Oceanospirillales</taxon>
        <taxon>Halomonadaceae</taxon>
        <taxon>Halovibrio</taxon>
    </lineage>
</organism>
<dbReference type="CDD" id="cd00609">
    <property type="entry name" value="AAT_like"/>
    <property type="match status" value="1"/>
</dbReference>
<evidence type="ECO:0000256" key="9">
    <source>
        <dbReference type="ARBA" id="ARBA00048531"/>
    </source>
</evidence>
<dbReference type="InterPro" id="IPR004839">
    <property type="entry name" value="Aminotransferase_I/II_large"/>
</dbReference>
<dbReference type="Proteomes" id="UP000218896">
    <property type="component" value="Unassembled WGS sequence"/>
</dbReference>
<dbReference type="AlphaFoldDB" id="A0A2A2FCJ5"/>
<comment type="cofactor">
    <cofactor evidence="1">
        <name>pyridoxal 5'-phosphate</name>
        <dbReference type="ChEBI" id="CHEBI:597326"/>
    </cofactor>
</comment>
<evidence type="ECO:0000256" key="7">
    <source>
        <dbReference type="ARBA" id="ARBA00023239"/>
    </source>
</evidence>
<evidence type="ECO:0000256" key="4">
    <source>
        <dbReference type="ARBA" id="ARBA00012285"/>
    </source>
</evidence>
<dbReference type="GO" id="GO:0048472">
    <property type="term" value="F:threonine-phosphate decarboxylase activity"/>
    <property type="evidence" value="ECO:0007669"/>
    <property type="project" value="UniProtKB-EC"/>
</dbReference>
<dbReference type="Pfam" id="PF00155">
    <property type="entry name" value="Aminotran_1_2"/>
    <property type="match status" value="1"/>
</dbReference>
<dbReference type="Gene3D" id="3.90.1150.10">
    <property type="entry name" value="Aspartate Aminotransferase, domain 1"/>
    <property type="match status" value="1"/>
</dbReference>
<dbReference type="EMBL" id="NSKD01000001">
    <property type="protein sequence ID" value="PAU82339.1"/>
    <property type="molecule type" value="Genomic_DNA"/>
</dbReference>
<comment type="caution">
    <text evidence="11">The sequence shown here is derived from an EMBL/GenBank/DDBJ whole genome shotgun (WGS) entry which is preliminary data.</text>
</comment>
<dbReference type="InterPro" id="IPR015424">
    <property type="entry name" value="PyrdxlP-dep_Trfase"/>
</dbReference>
<keyword evidence="12" id="KW-1185">Reference proteome</keyword>
<dbReference type="SUPFAM" id="SSF53383">
    <property type="entry name" value="PLP-dependent transferases"/>
    <property type="match status" value="1"/>
</dbReference>
<comment type="pathway">
    <text evidence="3">Cofactor biosynthesis; adenosylcobalamin biosynthesis.</text>
</comment>
<feature type="domain" description="Aminotransferase class I/classII large" evidence="10">
    <location>
        <begin position="73"/>
        <end position="321"/>
    </location>
</feature>
<gene>
    <name evidence="11" type="ORF">CK501_04115</name>
</gene>
<dbReference type="NCBIfam" id="TIGR01140">
    <property type="entry name" value="L_thr_O3P_dcar"/>
    <property type="match status" value="1"/>
</dbReference>
<dbReference type="OrthoDB" id="9799304at2"/>
<evidence type="ECO:0000313" key="12">
    <source>
        <dbReference type="Proteomes" id="UP000218896"/>
    </source>
</evidence>
<dbReference type="InterPro" id="IPR015422">
    <property type="entry name" value="PyrdxlP-dep_Trfase_small"/>
</dbReference>
<keyword evidence="6" id="KW-0663">Pyridoxal phosphate</keyword>
<evidence type="ECO:0000259" key="10">
    <source>
        <dbReference type="Pfam" id="PF00155"/>
    </source>
</evidence>
<evidence type="ECO:0000256" key="2">
    <source>
        <dbReference type="ARBA" id="ARBA00003444"/>
    </source>
</evidence>
<dbReference type="EC" id="4.1.1.81" evidence="4"/>
<reference evidence="11 12" key="1">
    <citation type="submission" date="2017-08" db="EMBL/GenBank/DDBJ databases">
        <title>Halovibrio sewagensis sp. nov., isolated from wastewater of high salinity.</title>
        <authorList>
            <person name="Dong X."/>
            <person name="Zhang G."/>
        </authorList>
    </citation>
    <scope>NUCLEOTIDE SEQUENCE [LARGE SCALE GENOMIC DNA]</scope>
    <source>
        <strain evidence="11 12">YL5-2</strain>
    </source>
</reference>
<proteinExistence type="predicted"/>
<dbReference type="GO" id="GO:0009236">
    <property type="term" value="P:cobalamin biosynthetic process"/>
    <property type="evidence" value="ECO:0007669"/>
    <property type="project" value="UniProtKB-UniPathway"/>
</dbReference>
<dbReference type="InterPro" id="IPR015421">
    <property type="entry name" value="PyrdxlP-dep_Trfase_major"/>
</dbReference>
<evidence type="ECO:0000256" key="1">
    <source>
        <dbReference type="ARBA" id="ARBA00001933"/>
    </source>
</evidence>
<dbReference type="InterPro" id="IPR004838">
    <property type="entry name" value="NHTrfase_class1_PyrdxlP-BS"/>
</dbReference>
<evidence type="ECO:0000256" key="6">
    <source>
        <dbReference type="ARBA" id="ARBA00022898"/>
    </source>
</evidence>